<dbReference type="RefSeq" id="XP_067819742.1">
    <property type="nucleotide sequence ID" value="XM_067958299.1"/>
</dbReference>
<protein>
    <submittedName>
        <fullName evidence="2">Uncharacterized protein</fullName>
    </submittedName>
</protein>
<feature type="compositionally biased region" description="Basic and acidic residues" evidence="1">
    <location>
        <begin position="12"/>
        <end position="27"/>
    </location>
</feature>
<organism evidence="2 3">
    <name type="scientific">Bremia lactucae</name>
    <name type="common">Lettuce downy mildew</name>
    <dbReference type="NCBI Taxonomy" id="4779"/>
    <lineage>
        <taxon>Eukaryota</taxon>
        <taxon>Sar</taxon>
        <taxon>Stramenopiles</taxon>
        <taxon>Oomycota</taxon>
        <taxon>Peronosporomycetes</taxon>
        <taxon>Peronosporales</taxon>
        <taxon>Peronosporaceae</taxon>
        <taxon>Bremia</taxon>
    </lineage>
</organism>
<name>A0A976IFB9_BRELC</name>
<feature type="region of interest" description="Disordered" evidence="1">
    <location>
        <begin position="1"/>
        <end position="27"/>
    </location>
</feature>
<dbReference type="Proteomes" id="UP000294530">
    <property type="component" value="Unassembled WGS sequence"/>
</dbReference>
<evidence type="ECO:0000313" key="2">
    <source>
        <dbReference type="EMBL" id="TDH70243.1"/>
    </source>
</evidence>
<dbReference type="GeneID" id="94343970"/>
<keyword evidence="3" id="KW-1185">Reference proteome</keyword>
<sequence length="27" mass="3284">MTRMPNLRMIFRTKEKETARDSSPCRK</sequence>
<comment type="caution">
    <text evidence="2">The sequence shown here is derived from an EMBL/GenBank/DDBJ whole genome shotgun (WGS) entry which is preliminary data.</text>
</comment>
<dbReference type="AlphaFoldDB" id="A0A976IFB9"/>
<dbReference type="KEGG" id="blac:94343970"/>
<evidence type="ECO:0000313" key="3">
    <source>
        <dbReference type="Proteomes" id="UP000294530"/>
    </source>
</evidence>
<proteinExistence type="predicted"/>
<accession>A0A976IFB9</accession>
<gene>
    <name evidence="2" type="ORF">CCR75_000191</name>
</gene>
<reference evidence="2 3" key="1">
    <citation type="journal article" date="2021" name="Genome Biol.">
        <title>AFLAP: assembly-free linkage analysis pipeline using k-mers from genome sequencing data.</title>
        <authorList>
            <person name="Fletcher K."/>
            <person name="Zhang L."/>
            <person name="Gil J."/>
            <person name="Han R."/>
            <person name="Cavanaugh K."/>
            <person name="Michelmore R."/>
        </authorList>
    </citation>
    <scope>NUCLEOTIDE SEQUENCE [LARGE SCALE GENOMIC DNA]</scope>
    <source>
        <strain evidence="2 3">SF5</strain>
    </source>
</reference>
<evidence type="ECO:0000256" key="1">
    <source>
        <dbReference type="SAM" id="MobiDB-lite"/>
    </source>
</evidence>
<dbReference type="EMBL" id="SHOA02000010">
    <property type="protein sequence ID" value="TDH70243.1"/>
    <property type="molecule type" value="Genomic_DNA"/>
</dbReference>